<keyword evidence="2" id="KW-1185">Reference proteome</keyword>
<dbReference type="InterPro" id="IPR009920">
    <property type="entry name" value="HEPPP_synth_su1"/>
</dbReference>
<name>A0ABW5PRV9_9BACI</name>
<gene>
    <name evidence="1" type="ORF">ACFSTF_10060</name>
</gene>
<dbReference type="Pfam" id="PF07307">
    <property type="entry name" value="HEPPP_synt_1"/>
    <property type="match status" value="1"/>
</dbReference>
<dbReference type="Gene3D" id="1.20.120.1450">
    <property type="match status" value="1"/>
</dbReference>
<evidence type="ECO:0000313" key="1">
    <source>
        <dbReference type="EMBL" id="MFD2617647.1"/>
    </source>
</evidence>
<dbReference type="Proteomes" id="UP001597458">
    <property type="component" value="Unassembled WGS sequence"/>
</dbReference>
<comment type="caution">
    <text evidence="1">The sequence shown here is derived from an EMBL/GenBank/DDBJ whole genome shotgun (WGS) entry which is preliminary data.</text>
</comment>
<proteinExistence type="predicted"/>
<evidence type="ECO:0000313" key="2">
    <source>
        <dbReference type="Proteomes" id="UP001597458"/>
    </source>
</evidence>
<dbReference type="EMBL" id="JBHUMR010000013">
    <property type="protein sequence ID" value="MFD2617647.1"/>
    <property type="molecule type" value="Genomic_DNA"/>
</dbReference>
<reference evidence="2" key="1">
    <citation type="journal article" date="2019" name="Int. J. Syst. Evol. Microbiol.">
        <title>The Global Catalogue of Microorganisms (GCM) 10K type strain sequencing project: providing services to taxonomists for standard genome sequencing and annotation.</title>
        <authorList>
            <consortium name="The Broad Institute Genomics Platform"/>
            <consortium name="The Broad Institute Genome Sequencing Center for Infectious Disease"/>
            <person name="Wu L."/>
            <person name="Ma J."/>
        </authorList>
    </citation>
    <scope>NUCLEOTIDE SEQUENCE [LARGE SCALE GENOMIC DNA]</scope>
    <source>
        <strain evidence="2">TISTR 2241</strain>
    </source>
</reference>
<organism evidence="1 2">
    <name type="scientific">Terrilactibacillus laevilacticus</name>
    <dbReference type="NCBI Taxonomy" id="1380157"/>
    <lineage>
        <taxon>Bacteria</taxon>
        <taxon>Bacillati</taxon>
        <taxon>Bacillota</taxon>
        <taxon>Bacilli</taxon>
        <taxon>Bacillales</taxon>
        <taxon>Bacillaceae</taxon>
        <taxon>Terrilactibacillus</taxon>
    </lineage>
</organism>
<protein>
    <submittedName>
        <fullName evidence="1">Heptaprenyl diphosphate synthase component 1</fullName>
    </submittedName>
</protein>
<accession>A0ABW5PRV9</accession>
<sequence>MSIQDEVVQIYHKIQKKVNHPYLNRYLPKPTVDIDKILTLFLLFKQHGSYKNIEQYVMSVMIAQMGLDTHEKITKNEEFKGLELKQRQLTVLSGDFYSSLYYYILAEQKDIQMIKWISQAIQELNMHKMHFFYAENVVNVDYYFNHLRQIESCLIIKLAEKLDINEWSDIIADFFFLKRLHLERDFLDHREATHTSYIYHIIKGTDIDKQNFKEQIEDQMNQIRKKWSMDILPKKQNLSKHLGYLIDHFTKVSQPFKRNTLIKGRINYADR</sequence>
<dbReference type="RefSeq" id="WP_141190561.1">
    <property type="nucleotide sequence ID" value="NZ_JBHUMR010000013.1"/>
</dbReference>